<keyword evidence="2" id="KW-1185">Reference proteome</keyword>
<dbReference type="Proteomes" id="UP001227268">
    <property type="component" value="Unassembled WGS sequence"/>
</dbReference>
<accession>A0ACC2WCS3</accession>
<protein>
    <submittedName>
        <fullName evidence="1">Uncharacterized protein</fullName>
    </submittedName>
</protein>
<proteinExistence type="predicted"/>
<evidence type="ECO:0000313" key="1">
    <source>
        <dbReference type="EMBL" id="KAJ9108974.1"/>
    </source>
</evidence>
<name>A0ACC2WCS3_9TREE</name>
<dbReference type="EMBL" id="JASBWT010000001">
    <property type="protein sequence ID" value="KAJ9108974.1"/>
    <property type="molecule type" value="Genomic_DNA"/>
</dbReference>
<comment type="caution">
    <text evidence="1">The sequence shown here is derived from an EMBL/GenBank/DDBJ whole genome shotgun (WGS) entry which is preliminary data.</text>
</comment>
<reference evidence="1" key="1">
    <citation type="submission" date="2023-04" db="EMBL/GenBank/DDBJ databases">
        <title>Draft Genome sequencing of Naganishia species isolated from polar environments using Oxford Nanopore Technology.</title>
        <authorList>
            <person name="Leo P."/>
            <person name="Venkateswaran K."/>
        </authorList>
    </citation>
    <scope>NUCLEOTIDE SEQUENCE</scope>
    <source>
        <strain evidence="1">MNA-CCFEE 5423</strain>
    </source>
</reference>
<evidence type="ECO:0000313" key="2">
    <source>
        <dbReference type="Proteomes" id="UP001227268"/>
    </source>
</evidence>
<organism evidence="1 2">
    <name type="scientific">Naganishia friedmannii</name>
    <dbReference type="NCBI Taxonomy" id="89922"/>
    <lineage>
        <taxon>Eukaryota</taxon>
        <taxon>Fungi</taxon>
        <taxon>Dikarya</taxon>
        <taxon>Basidiomycota</taxon>
        <taxon>Agaricomycotina</taxon>
        <taxon>Tremellomycetes</taxon>
        <taxon>Filobasidiales</taxon>
        <taxon>Filobasidiaceae</taxon>
        <taxon>Naganishia</taxon>
    </lineage>
</organism>
<gene>
    <name evidence="1" type="ORF">QFC21_000297</name>
</gene>
<sequence>MSDQLQKGDEVSWNWGGGKPFLTPRNVAAGTVAEIKEGRAEVKSNKGAFYELKCAKRNTIAKNGTPDDPAVVIERSGNNVVKRAHELNEVESEE</sequence>